<dbReference type="Proteomes" id="UP001151760">
    <property type="component" value="Unassembled WGS sequence"/>
</dbReference>
<feature type="domain" description="Transposase MuDR plant" evidence="1">
    <location>
        <begin position="17"/>
        <end position="73"/>
    </location>
</feature>
<organism evidence="3 4">
    <name type="scientific">Tanacetum coccineum</name>
    <dbReference type="NCBI Taxonomy" id="301880"/>
    <lineage>
        <taxon>Eukaryota</taxon>
        <taxon>Viridiplantae</taxon>
        <taxon>Streptophyta</taxon>
        <taxon>Embryophyta</taxon>
        <taxon>Tracheophyta</taxon>
        <taxon>Spermatophyta</taxon>
        <taxon>Magnoliopsida</taxon>
        <taxon>eudicotyledons</taxon>
        <taxon>Gunneridae</taxon>
        <taxon>Pentapetalae</taxon>
        <taxon>asterids</taxon>
        <taxon>campanulids</taxon>
        <taxon>Asterales</taxon>
        <taxon>Asteraceae</taxon>
        <taxon>Asteroideae</taxon>
        <taxon>Anthemideae</taxon>
        <taxon>Anthemidinae</taxon>
        <taxon>Tanacetum</taxon>
    </lineage>
</organism>
<evidence type="ECO:0000259" key="2">
    <source>
        <dbReference type="Pfam" id="PF10551"/>
    </source>
</evidence>
<reference evidence="3" key="1">
    <citation type="journal article" date="2022" name="Int. J. Mol. Sci.">
        <title>Draft Genome of Tanacetum Coccineum: Genomic Comparison of Closely Related Tanacetum-Family Plants.</title>
        <authorList>
            <person name="Yamashiro T."/>
            <person name="Shiraishi A."/>
            <person name="Nakayama K."/>
            <person name="Satake H."/>
        </authorList>
    </citation>
    <scope>NUCLEOTIDE SEQUENCE</scope>
</reference>
<dbReference type="PANTHER" id="PTHR31973:SF185">
    <property type="entry name" value="TRANSPOSASE, MUDR, PLANT, MULE TRANSPOSASE DOMAIN-CONTAINING PROTEIN"/>
    <property type="match status" value="1"/>
</dbReference>
<reference evidence="3" key="2">
    <citation type="submission" date="2022-01" db="EMBL/GenBank/DDBJ databases">
        <authorList>
            <person name="Yamashiro T."/>
            <person name="Shiraishi A."/>
            <person name="Satake H."/>
            <person name="Nakayama K."/>
        </authorList>
    </citation>
    <scope>NUCLEOTIDE SEQUENCE</scope>
</reference>
<comment type="caution">
    <text evidence="3">The sequence shown here is derived from an EMBL/GenBank/DDBJ whole genome shotgun (WGS) entry which is preliminary data.</text>
</comment>
<accession>A0ABQ5E8N0</accession>
<dbReference type="Pfam" id="PF03108">
    <property type="entry name" value="DBD_Tnp_Mut"/>
    <property type="match status" value="1"/>
</dbReference>
<dbReference type="InterPro" id="IPR004332">
    <property type="entry name" value="Transposase_MuDR"/>
</dbReference>
<gene>
    <name evidence="3" type="ORF">Tco_0955929</name>
</gene>
<dbReference type="EMBL" id="BQNB010016049">
    <property type="protein sequence ID" value="GJT47214.1"/>
    <property type="molecule type" value="Genomic_DNA"/>
</dbReference>
<feature type="domain" description="MULE transposase" evidence="2">
    <location>
        <begin position="214"/>
        <end position="306"/>
    </location>
</feature>
<keyword evidence="4" id="KW-1185">Reference proteome</keyword>
<protein>
    <submittedName>
        <fullName evidence="3">Transposase, MuDR, MULE transposase domain protein</fullName>
    </submittedName>
</protein>
<dbReference type="PANTHER" id="PTHR31973">
    <property type="entry name" value="POLYPROTEIN, PUTATIVE-RELATED"/>
    <property type="match status" value="1"/>
</dbReference>
<name>A0ABQ5E8N0_9ASTR</name>
<dbReference type="InterPro" id="IPR018289">
    <property type="entry name" value="MULE_transposase_dom"/>
</dbReference>
<evidence type="ECO:0000313" key="4">
    <source>
        <dbReference type="Proteomes" id="UP001151760"/>
    </source>
</evidence>
<evidence type="ECO:0000313" key="3">
    <source>
        <dbReference type="EMBL" id="GJT47214.1"/>
    </source>
</evidence>
<sequence length="716" mass="82306">MNTIKHETPYGNCSGILKKGDDFDNKEHCMYVIGKKALDEGFEFKVRKSTTLRFDVICKNAECKWKIISSKSKNGDSWLLGTVNDIHTCSRTQLNPNHRNATKKLLGWLLAPKLKDYSRIYKPKDIINDINLEFNIDITYKKAWGGKNKGLEINSGCPLDSFSQLPYYFYNLKMANEGTVTHIETDDEGRFKMCFIAFGFAIRSFLTHMRPLLITDGAHLKGTYKGTNLVLVGMDGNNQIVPIATGVSQGETGESWTWFLLKFKECIGEVPNLAIITDRHPAIILACNTIFPNAFHGYCCRHLMMNCKMKSDKLQGIYWKTCKACTLEEFQRRVYDLRGFRPEAYKKHEEAGFETWSRAMCPADRYNYMTSNSAESINNLTSHVRKAPITQLMEWYKALLQKWYCARRDKYKDSDANTLSDWATHKVMDQMQKSAHWNVLGIEYGIPCGHVIVVNRKMGCTDCSRLALGWFRKTTLYSTYQDLVYPVGEPSSWVRPDGLQVVKPPNMNFRKAGRPKNTNRIKSQGEEPIQVRCSRCGVCGHNRTACHEPIANYQDSTQPRLKRSRETRQEYEAAYTNNYVRSQEYEEAYTNNYVRSQEYEAAYTNNYVRSQEYEAAYTNNYVRSQKYEAAYTNNYVSTQQYKAVYNNMDGGSQGYQAAYTNFNSMFEQANINFGGQSQHPLPTMLLTFSQFNLGQSSQKTYSTWDSSWDPVNLAGP</sequence>
<proteinExistence type="predicted"/>
<dbReference type="Pfam" id="PF10551">
    <property type="entry name" value="MULE"/>
    <property type="match status" value="1"/>
</dbReference>
<evidence type="ECO:0000259" key="1">
    <source>
        <dbReference type="Pfam" id="PF03108"/>
    </source>
</evidence>